<dbReference type="PROSITE" id="PS50082">
    <property type="entry name" value="WD_REPEATS_2"/>
    <property type="match status" value="4"/>
</dbReference>
<dbReference type="EMBL" id="OU892283">
    <property type="protein sequence ID" value="CAG9771613.1"/>
    <property type="molecule type" value="Genomic_DNA"/>
</dbReference>
<dbReference type="Proteomes" id="UP001152799">
    <property type="component" value="Chromosome 7"/>
</dbReference>
<evidence type="ECO:0000313" key="5">
    <source>
        <dbReference type="Proteomes" id="UP001152799"/>
    </source>
</evidence>
<keyword evidence="1 3" id="KW-0853">WD repeat</keyword>
<dbReference type="PANTHER" id="PTHR19857">
    <property type="entry name" value="MITOCHONDRIAL DIVISION PROTEIN 1-RELATED"/>
    <property type="match status" value="1"/>
</dbReference>
<dbReference type="PROSITE" id="PS00678">
    <property type="entry name" value="WD_REPEATS_1"/>
    <property type="match status" value="1"/>
</dbReference>
<evidence type="ECO:0000256" key="2">
    <source>
        <dbReference type="ARBA" id="ARBA00022737"/>
    </source>
</evidence>
<dbReference type="Gene3D" id="2.130.10.10">
    <property type="entry name" value="YVTN repeat-like/Quinoprotein amine dehydrogenase"/>
    <property type="match status" value="1"/>
</dbReference>
<sequence>MDEFDDLPEDLGDVEVIYSDGEEYEFDDGESEVPINDMPMDADQRIETEVIDISKLTFDKHGKSIFTSGVSKDQALAVTGGEDDNAYVWNTSTSEIVFECTGHKDSVTEVGFNHNDQYIATGDMAGMIQVWSVKDKKLVWCFEGDDMEWLTWHPLTNVLICGCQSGDIYIWQIPSGNCKVLPTPSNVATTCGKVLPNGKQLLVGYENGHIRLWDIKESTAAWTNTDNNTVNTIDINSDGTLAITAPGAQVIKLIDGNTIGNVLLEGETEIEAALFNNDLGVIVTGSLSGQLCVWQVGKFSIRHQARIECAVTLLKAGTDNRVFVGATDGAVYICDVKAGTLIDVLTGHKGDILSITAFSDGNRILTTSDDGSAKIFQTR</sequence>
<evidence type="ECO:0000313" key="4">
    <source>
        <dbReference type="EMBL" id="CAG9771613.1"/>
    </source>
</evidence>
<dbReference type="InterPro" id="IPR019775">
    <property type="entry name" value="WD40_repeat_CS"/>
</dbReference>
<gene>
    <name evidence="4" type="ORF">CEUTPL_LOCUS12043</name>
</gene>
<feature type="repeat" description="WD" evidence="3">
    <location>
        <begin position="100"/>
        <end position="141"/>
    </location>
</feature>
<dbReference type="InterPro" id="IPR036322">
    <property type="entry name" value="WD40_repeat_dom_sf"/>
</dbReference>
<keyword evidence="2" id="KW-0677">Repeat</keyword>
<evidence type="ECO:0008006" key="6">
    <source>
        <dbReference type="Google" id="ProtNLM"/>
    </source>
</evidence>
<dbReference type="PANTHER" id="PTHR19857:SF8">
    <property type="entry name" value="ANGIO-ASSOCIATED MIGRATORY CELL PROTEIN"/>
    <property type="match status" value="1"/>
</dbReference>
<feature type="repeat" description="WD" evidence="3">
    <location>
        <begin position="196"/>
        <end position="223"/>
    </location>
</feature>
<protein>
    <recommendedName>
        <fullName evidence="6">Angio-associated migratory cell protein</fullName>
    </recommendedName>
</protein>
<feature type="repeat" description="WD" evidence="3">
    <location>
        <begin position="58"/>
        <end position="99"/>
    </location>
</feature>
<dbReference type="InterPro" id="IPR015943">
    <property type="entry name" value="WD40/YVTN_repeat-like_dom_sf"/>
</dbReference>
<organism evidence="4 5">
    <name type="scientific">Ceutorhynchus assimilis</name>
    <name type="common">cabbage seed weevil</name>
    <dbReference type="NCBI Taxonomy" id="467358"/>
    <lineage>
        <taxon>Eukaryota</taxon>
        <taxon>Metazoa</taxon>
        <taxon>Ecdysozoa</taxon>
        <taxon>Arthropoda</taxon>
        <taxon>Hexapoda</taxon>
        <taxon>Insecta</taxon>
        <taxon>Pterygota</taxon>
        <taxon>Neoptera</taxon>
        <taxon>Endopterygota</taxon>
        <taxon>Coleoptera</taxon>
        <taxon>Polyphaga</taxon>
        <taxon>Cucujiformia</taxon>
        <taxon>Curculionidae</taxon>
        <taxon>Ceutorhynchinae</taxon>
        <taxon>Ceutorhynchus</taxon>
    </lineage>
</organism>
<dbReference type="InterPro" id="IPR001680">
    <property type="entry name" value="WD40_rpt"/>
</dbReference>
<name>A0A9N9MU72_9CUCU</name>
<reference evidence="4" key="1">
    <citation type="submission" date="2022-01" db="EMBL/GenBank/DDBJ databases">
        <authorList>
            <person name="King R."/>
        </authorList>
    </citation>
    <scope>NUCLEOTIDE SEQUENCE</scope>
</reference>
<dbReference type="PROSITE" id="PS50294">
    <property type="entry name" value="WD_REPEATS_REGION"/>
    <property type="match status" value="2"/>
</dbReference>
<evidence type="ECO:0000256" key="1">
    <source>
        <dbReference type="ARBA" id="ARBA00022574"/>
    </source>
</evidence>
<dbReference type="Pfam" id="PF00400">
    <property type="entry name" value="WD40"/>
    <property type="match status" value="3"/>
</dbReference>
<dbReference type="SUPFAM" id="SSF50978">
    <property type="entry name" value="WD40 repeat-like"/>
    <property type="match status" value="1"/>
</dbReference>
<dbReference type="InterPro" id="IPR051179">
    <property type="entry name" value="WD_repeat_multifunction"/>
</dbReference>
<dbReference type="OrthoDB" id="10261640at2759"/>
<keyword evidence="5" id="KW-1185">Reference proteome</keyword>
<dbReference type="SMART" id="SM00320">
    <property type="entry name" value="WD40"/>
    <property type="match status" value="7"/>
</dbReference>
<accession>A0A9N9MU72</accession>
<feature type="repeat" description="WD" evidence="3">
    <location>
        <begin position="345"/>
        <end position="379"/>
    </location>
</feature>
<proteinExistence type="predicted"/>
<evidence type="ECO:0000256" key="3">
    <source>
        <dbReference type="PROSITE-ProRule" id="PRU00221"/>
    </source>
</evidence>
<dbReference type="AlphaFoldDB" id="A0A9N9MU72"/>